<accession>A0AA88SC52</accession>
<comment type="catalytic activity">
    <reaction evidence="3">
        <text>RX + glutathione = an S-substituted glutathione + a halide anion + H(+)</text>
        <dbReference type="Rhea" id="RHEA:16437"/>
        <dbReference type="ChEBI" id="CHEBI:15378"/>
        <dbReference type="ChEBI" id="CHEBI:16042"/>
        <dbReference type="ChEBI" id="CHEBI:17792"/>
        <dbReference type="ChEBI" id="CHEBI:57925"/>
        <dbReference type="ChEBI" id="CHEBI:90779"/>
        <dbReference type="EC" id="2.5.1.18"/>
    </reaction>
</comment>
<dbReference type="GO" id="GO:0004364">
    <property type="term" value="F:glutathione transferase activity"/>
    <property type="evidence" value="ECO:0007669"/>
    <property type="project" value="UniProtKB-EC"/>
</dbReference>
<evidence type="ECO:0000259" key="5">
    <source>
        <dbReference type="PROSITE" id="PS50404"/>
    </source>
</evidence>
<evidence type="ECO:0000313" key="8">
    <source>
        <dbReference type="Proteomes" id="UP001187471"/>
    </source>
</evidence>
<dbReference type="SUPFAM" id="SSF47616">
    <property type="entry name" value="GST C-terminal domain-like"/>
    <property type="match status" value="1"/>
</dbReference>
<dbReference type="AlphaFoldDB" id="A0AA88SC52"/>
<dbReference type="SFLD" id="SFLDG01152">
    <property type="entry name" value="Main.3:_Omega-_and_Tau-like"/>
    <property type="match status" value="1"/>
</dbReference>
<dbReference type="EC" id="2.5.1.18" evidence="1"/>
<proteinExistence type="inferred from homology"/>
<dbReference type="Pfam" id="PF00043">
    <property type="entry name" value="GST_C"/>
    <property type="match status" value="1"/>
</dbReference>
<dbReference type="InterPro" id="IPR036249">
    <property type="entry name" value="Thioredoxin-like_sf"/>
</dbReference>
<organism evidence="7 8">
    <name type="scientific">Escallonia rubra</name>
    <dbReference type="NCBI Taxonomy" id="112253"/>
    <lineage>
        <taxon>Eukaryota</taxon>
        <taxon>Viridiplantae</taxon>
        <taxon>Streptophyta</taxon>
        <taxon>Embryophyta</taxon>
        <taxon>Tracheophyta</taxon>
        <taxon>Spermatophyta</taxon>
        <taxon>Magnoliopsida</taxon>
        <taxon>eudicotyledons</taxon>
        <taxon>Gunneridae</taxon>
        <taxon>Pentapetalae</taxon>
        <taxon>asterids</taxon>
        <taxon>campanulids</taxon>
        <taxon>Escalloniales</taxon>
        <taxon>Escalloniaceae</taxon>
        <taxon>Escallonia</taxon>
    </lineage>
</organism>
<dbReference type="InterPro" id="IPR036282">
    <property type="entry name" value="Glutathione-S-Trfase_C_sf"/>
</dbReference>
<evidence type="ECO:0000259" key="6">
    <source>
        <dbReference type="PROSITE" id="PS50405"/>
    </source>
</evidence>
<feature type="domain" description="GST C-terminal" evidence="6">
    <location>
        <begin position="62"/>
        <end position="204"/>
    </location>
</feature>
<dbReference type="InterPro" id="IPR004046">
    <property type="entry name" value="GST_C"/>
</dbReference>
<gene>
    <name evidence="7" type="ORF">RJ640_026629</name>
</gene>
<keyword evidence="2" id="KW-0808">Transferase</keyword>
<dbReference type="CDD" id="cd03058">
    <property type="entry name" value="GST_N_Tau"/>
    <property type="match status" value="1"/>
</dbReference>
<keyword evidence="8" id="KW-1185">Reference proteome</keyword>
<dbReference type="InterPro" id="IPR045073">
    <property type="entry name" value="Omega/Tau-like"/>
</dbReference>
<comment type="caution">
    <text evidence="7">The sequence shown here is derived from an EMBL/GenBank/DDBJ whole genome shotgun (WGS) entry which is preliminary data.</text>
</comment>
<dbReference type="InterPro" id="IPR040079">
    <property type="entry name" value="Glutathione_S-Trfase"/>
</dbReference>
<dbReference type="EMBL" id="JAVXUO010001066">
    <property type="protein sequence ID" value="KAK2986365.1"/>
    <property type="molecule type" value="Genomic_DNA"/>
</dbReference>
<dbReference type="Gene3D" id="1.20.1050.10">
    <property type="match status" value="1"/>
</dbReference>
<dbReference type="SUPFAM" id="SSF52833">
    <property type="entry name" value="Thioredoxin-like"/>
    <property type="match status" value="1"/>
</dbReference>
<feature type="domain" description="GST N-terminal" evidence="5">
    <location>
        <begin position="2"/>
        <end position="81"/>
    </location>
</feature>
<evidence type="ECO:0000256" key="3">
    <source>
        <dbReference type="ARBA" id="ARBA00047960"/>
    </source>
</evidence>
<evidence type="ECO:0000313" key="7">
    <source>
        <dbReference type="EMBL" id="KAK2986365.1"/>
    </source>
</evidence>
<evidence type="ECO:0000256" key="1">
    <source>
        <dbReference type="ARBA" id="ARBA00012452"/>
    </source>
</evidence>
<dbReference type="InterPro" id="IPR004045">
    <property type="entry name" value="Glutathione_S-Trfase_N"/>
</dbReference>
<dbReference type="GO" id="GO:0005737">
    <property type="term" value="C:cytoplasm"/>
    <property type="evidence" value="ECO:0007669"/>
    <property type="project" value="TreeGrafter"/>
</dbReference>
<dbReference type="InterPro" id="IPR010987">
    <property type="entry name" value="Glutathione-S-Trfase_C-like"/>
</dbReference>
<dbReference type="PROSITE" id="PS50404">
    <property type="entry name" value="GST_NTER"/>
    <property type="match status" value="1"/>
</dbReference>
<evidence type="ECO:0000256" key="2">
    <source>
        <dbReference type="ARBA" id="ARBA00022679"/>
    </source>
</evidence>
<evidence type="ECO:0000256" key="4">
    <source>
        <dbReference type="RuleBase" id="RU003494"/>
    </source>
</evidence>
<sequence length="219" mass="24905">MEEVKLLGSWPSPFSCRVIWALKLKGVDYQYIEEDLSNKSDSLLQYNPVYKKIPVLVHGGKPISESAVILEYIEEVWPQHPLLPRDPHEKARARPGFPVPAFSSLFTTTGEEQDKHLKEAKELLKIIEEQGLGKRKFFNGDNIGLTDIVFGWIAGWLDILTEVGGVKLLEPGSFPTLQAWIETFKEHTVIKENLPDRDRMLAYFKGAREKLIASPTQYA</sequence>
<dbReference type="InterPro" id="IPR045074">
    <property type="entry name" value="GST_C_Tau"/>
</dbReference>
<dbReference type="FunFam" id="3.40.30.10:FF:000014">
    <property type="entry name" value="Tau class glutathione S-transferase"/>
    <property type="match status" value="1"/>
</dbReference>
<comment type="similarity">
    <text evidence="4">Belongs to the GST superfamily.</text>
</comment>
<dbReference type="PANTHER" id="PTHR11260:SF775">
    <property type="entry name" value="GLUTATHIONE S-TRANSFERASE U10"/>
    <property type="match status" value="1"/>
</dbReference>
<protein>
    <recommendedName>
        <fullName evidence="1">glutathione transferase</fullName>
        <ecNumber evidence="1">2.5.1.18</ecNumber>
    </recommendedName>
</protein>
<dbReference type="SFLD" id="SFLDS00019">
    <property type="entry name" value="Glutathione_Transferase_(cytos"/>
    <property type="match status" value="1"/>
</dbReference>
<dbReference type="PANTHER" id="PTHR11260">
    <property type="entry name" value="GLUTATHIONE S-TRANSFERASE, GST, SUPERFAMILY, GST DOMAIN CONTAINING"/>
    <property type="match status" value="1"/>
</dbReference>
<reference evidence="7" key="1">
    <citation type="submission" date="2022-12" db="EMBL/GenBank/DDBJ databases">
        <title>Draft genome assemblies for two species of Escallonia (Escalloniales).</title>
        <authorList>
            <person name="Chanderbali A."/>
            <person name="Dervinis C."/>
            <person name="Anghel I."/>
            <person name="Soltis D."/>
            <person name="Soltis P."/>
            <person name="Zapata F."/>
        </authorList>
    </citation>
    <scope>NUCLEOTIDE SEQUENCE</scope>
    <source>
        <strain evidence="7">UCBG92.1500</strain>
        <tissue evidence="7">Leaf</tissue>
    </source>
</reference>
<dbReference type="PROSITE" id="PS50405">
    <property type="entry name" value="GST_CTER"/>
    <property type="match status" value="1"/>
</dbReference>
<dbReference type="SFLD" id="SFLDG00358">
    <property type="entry name" value="Main_(cytGST)"/>
    <property type="match status" value="1"/>
</dbReference>
<name>A0AA88SC52_9ASTE</name>
<dbReference type="CDD" id="cd03185">
    <property type="entry name" value="GST_C_Tau"/>
    <property type="match status" value="1"/>
</dbReference>
<dbReference type="Proteomes" id="UP001187471">
    <property type="component" value="Unassembled WGS sequence"/>
</dbReference>
<dbReference type="GO" id="GO:0006749">
    <property type="term" value="P:glutathione metabolic process"/>
    <property type="evidence" value="ECO:0007669"/>
    <property type="project" value="InterPro"/>
</dbReference>
<dbReference type="Gene3D" id="3.40.30.10">
    <property type="entry name" value="Glutaredoxin"/>
    <property type="match status" value="1"/>
</dbReference>
<dbReference type="Pfam" id="PF02798">
    <property type="entry name" value="GST_N"/>
    <property type="match status" value="1"/>
</dbReference>